<reference evidence="1" key="1">
    <citation type="submission" date="2005-09" db="EMBL/GenBank/DDBJ databases">
        <title>Annotation of Vibrio cholerae MO10.</title>
        <authorList>
            <person name="Colwell R."/>
            <person name="Grim C.J."/>
            <person name="Young S."/>
            <person name="Jaffe D."/>
            <person name="Gnerre S."/>
            <person name="Berlin A."/>
            <person name="Heiman D."/>
            <person name="Hepburn T."/>
            <person name="Shea T."/>
            <person name="Sykes S."/>
            <person name="Yandava C."/>
            <person name="Alvarado L."/>
            <person name="Kodira C."/>
            <person name="Borodovsky M."/>
            <person name="Heidelberg J."/>
            <person name="Lander E."/>
            <person name="Galagan J."/>
            <person name="Nusbaum C."/>
            <person name="Birren B."/>
        </authorList>
    </citation>
    <scope>NUCLEOTIDE SEQUENCE [LARGE SCALE GENOMIC DNA]</scope>
    <source>
        <strain evidence="1">MO10</strain>
    </source>
</reference>
<protein>
    <submittedName>
        <fullName evidence="1">Uncharacterized protein</fullName>
    </submittedName>
</protein>
<accession>A0A0X1KZD9</accession>
<name>A0A0X1KZD9_VIBCO</name>
<sequence>MHSIGNQKRKKTAASSGFFNQTLFNQTSESEITFSFSLWRLAGQ</sequence>
<reference evidence="1" key="2">
    <citation type="submission" date="2008-07" db="EMBL/GenBank/DDBJ databases">
        <authorList>
            <consortium name="Broad Institute Genome Sequencing Platform"/>
            <person name="Colwell R."/>
            <person name="Grim C.J."/>
            <person name="Young S."/>
            <person name="Jaffe D."/>
            <person name="Gnerre S."/>
            <person name="Berlin A."/>
            <person name="Heiman D."/>
            <person name="Hepburn T."/>
            <person name="Shea T."/>
            <person name="Sykes S."/>
            <person name="Alvarado L."/>
            <person name="Kodira C."/>
            <person name="Heidelberg J."/>
            <person name="Lander E."/>
            <person name="Galagan J."/>
            <person name="Nusbaum C."/>
            <person name="Birren B."/>
        </authorList>
    </citation>
    <scope>NUCLEOTIDE SEQUENCE [LARGE SCALE GENOMIC DNA]</scope>
    <source>
        <strain evidence="1">MO10</strain>
    </source>
</reference>
<dbReference type="HOGENOM" id="CLU_3223580_0_0_6"/>
<proteinExistence type="predicted"/>
<dbReference type="EMBL" id="DS990136">
    <property type="protein sequence ID" value="EET23652.1"/>
    <property type="molecule type" value="Genomic_DNA"/>
</dbReference>
<dbReference type="Proteomes" id="UP000004687">
    <property type="component" value="Unassembled WGS sequence"/>
</dbReference>
<gene>
    <name evidence="1" type="ORF">VchoM_01679</name>
</gene>
<organism evidence="1">
    <name type="scientific">Vibrio cholerae (strain MO10)</name>
    <dbReference type="NCBI Taxonomy" id="345072"/>
    <lineage>
        <taxon>Bacteria</taxon>
        <taxon>Pseudomonadati</taxon>
        <taxon>Pseudomonadota</taxon>
        <taxon>Gammaproteobacteria</taxon>
        <taxon>Vibrionales</taxon>
        <taxon>Vibrionaceae</taxon>
        <taxon>Vibrio</taxon>
    </lineage>
</organism>
<dbReference type="AlphaFoldDB" id="A0A0X1KZD9"/>
<evidence type="ECO:0000313" key="1">
    <source>
        <dbReference type="EMBL" id="EET23652.1"/>
    </source>
</evidence>